<reference evidence="2" key="1">
    <citation type="submission" date="2021-12" db="EMBL/GenBank/DDBJ databases">
        <authorList>
            <person name="Zaccaron A."/>
            <person name="Stergiopoulos I."/>
        </authorList>
    </citation>
    <scope>NUCLEOTIDE SEQUENCE</scope>
    <source>
        <strain evidence="2">Race5_Kim</strain>
    </source>
</reference>
<feature type="compositionally biased region" description="Basic and acidic residues" evidence="1">
    <location>
        <begin position="573"/>
        <end position="583"/>
    </location>
</feature>
<feature type="compositionally biased region" description="Polar residues" evidence="1">
    <location>
        <begin position="414"/>
        <end position="446"/>
    </location>
</feature>
<dbReference type="OMA" id="MGPYPMS"/>
<feature type="compositionally biased region" description="Polar residues" evidence="1">
    <location>
        <begin position="810"/>
        <end position="835"/>
    </location>
</feature>
<dbReference type="AlphaFoldDB" id="A0A9Q8PJW2"/>
<feature type="compositionally biased region" description="Low complexity" evidence="1">
    <location>
        <begin position="709"/>
        <end position="726"/>
    </location>
</feature>
<accession>A0A9Q8PJW2</accession>
<organism evidence="2 3">
    <name type="scientific">Passalora fulva</name>
    <name type="common">Tomato leaf mold</name>
    <name type="synonym">Cladosporium fulvum</name>
    <dbReference type="NCBI Taxonomy" id="5499"/>
    <lineage>
        <taxon>Eukaryota</taxon>
        <taxon>Fungi</taxon>
        <taxon>Dikarya</taxon>
        <taxon>Ascomycota</taxon>
        <taxon>Pezizomycotina</taxon>
        <taxon>Dothideomycetes</taxon>
        <taxon>Dothideomycetidae</taxon>
        <taxon>Mycosphaerellales</taxon>
        <taxon>Mycosphaerellaceae</taxon>
        <taxon>Fulvia</taxon>
    </lineage>
</organism>
<feature type="compositionally biased region" description="Low complexity" evidence="1">
    <location>
        <begin position="560"/>
        <end position="572"/>
    </location>
</feature>
<keyword evidence="3" id="KW-1185">Reference proteome</keyword>
<reference evidence="2" key="2">
    <citation type="journal article" date="2022" name="Microb. Genom.">
        <title>A chromosome-scale genome assembly of the tomato pathogen Cladosporium fulvum reveals a compartmentalized genome architecture and the presence of a dispensable chromosome.</title>
        <authorList>
            <person name="Zaccaron A.Z."/>
            <person name="Chen L.H."/>
            <person name="Samaras A."/>
            <person name="Stergiopoulos I."/>
        </authorList>
    </citation>
    <scope>NUCLEOTIDE SEQUENCE</scope>
    <source>
        <strain evidence="2">Race5_Kim</strain>
    </source>
</reference>
<feature type="region of interest" description="Disordered" evidence="1">
    <location>
        <begin position="380"/>
        <end position="530"/>
    </location>
</feature>
<protein>
    <submittedName>
        <fullName evidence="2">Uncharacterized protein</fullName>
    </submittedName>
</protein>
<proteinExistence type="predicted"/>
<evidence type="ECO:0000313" key="3">
    <source>
        <dbReference type="Proteomes" id="UP000756132"/>
    </source>
</evidence>
<name>A0A9Q8PJW2_PASFU</name>
<dbReference type="KEGG" id="ffu:CLAFUR5_12931"/>
<evidence type="ECO:0000313" key="2">
    <source>
        <dbReference type="EMBL" id="UJO23823.1"/>
    </source>
</evidence>
<sequence>MAPAVAPPTTRLDPISITVYYAADKQSNTAIAYRTEDLERQRREPAYVPDCFDITTPKKESVDPAQDFEEASLKRQLCDFLGYQEHHEPTKAPKLHAHSVAPRNYGYAPAQRPPPAPPAAHMRHHNPELTPAFAEAAKQQATCLPQAFNNDRYRNTATSLAPPNPAMVTRQLQPPSTDGHAQSNGQILANYYARQRPVSESAYSAATKAAHEARQASQITNHGGWSIQGNARASRFQPTPQPPLASPNMAPYAMGGNNFALHRSPSLAAVQQHNTLTRPQNTSAPMGTYPMSGNILTPHRSPSLAAVQQHNIQTRPQSTSAPMGPYPMSGNTFTPHRSPSLAAVQQHNIQARPQSTSAPMGPYPMSGNAFAPQLSPSMAAMQQYSAQTRPQSITPPKGVNSMGGSNFAPHRSPSMATVQQHSAQTPPQSITSSKGLNSTGSGSWSSHPRLATTPVLTPSPGANASPRAGASPLGGNTTQWRGAQMPPRRIDSPQQSWLHNASAQAMQPHAWAKPPLSPPKPGQSQPIHVSADGRYYLPDSTERRFLQPVEPGHAERTPDQYQQAQRQLQQRQESTENWRKKQQEMAQMAANMQAKILAQDDTLYRQANSLNSQPRRQISDGKMSVSALARQYNVDVNATASARPPLPASSDPGGHRVVVQGRRHYAAPEVMHRRAPSGDAPAPSQKQAQGQRHYTAPEVVHGRAPSGNATTPSQQQATQPPYSTPASGAIRNGSFRDAYLNELLPPAQSHGQEVQVFIGLSETQILLLLRLLPEVQVQIKSMAPADRRRWLQQFYAIHQAKIDPMVQLPPNGSQPRQQQSVQLPLNNGQPRQQPTVPAREQPPSPTI</sequence>
<feature type="region of interest" description="Disordered" evidence="1">
    <location>
        <begin position="551"/>
        <end position="586"/>
    </location>
</feature>
<dbReference type="Proteomes" id="UP000756132">
    <property type="component" value="Chromosome 11"/>
</dbReference>
<feature type="compositionally biased region" description="Polar residues" evidence="1">
    <location>
        <begin position="492"/>
        <end position="505"/>
    </location>
</feature>
<dbReference type="RefSeq" id="XP_047768189.1">
    <property type="nucleotide sequence ID" value="XM_047912079.1"/>
</dbReference>
<dbReference type="EMBL" id="CP090173">
    <property type="protein sequence ID" value="UJO23823.1"/>
    <property type="molecule type" value="Genomic_DNA"/>
</dbReference>
<evidence type="ECO:0000256" key="1">
    <source>
        <dbReference type="SAM" id="MobiDB-lite"/>
    </source>
</evidence>
<dbReference type="GeneID" id="71992809"/>
<feature type="region of interest" description="Disordered" evidence="1">
    <location>
        <begin position="805"/>
        <end position="847"/>
    </location>
</feature>
<gene>
    <name evidence="2" type="ORF">CLAFUR5_12931</name>
</gene>
<feature type="compositionally biased region" description="Polar residues" evidence="1">
    <location>
        <begin position="380"/>
        <end position="394"/>
    </location>
</feature>
<feature type="region of interest" description="Disordered" evidence="1">
    <location>
        <begin position="672"/>
        <end position="730"/>
    </location>
</feature>